<feature type="transmembrane region" description="Helical" evidence="8">
    <location>
        <begin position="104"/>
        <end position="124"/>
    </location>
</feature>
<feature type="transmembrane region" description="Helical" evidence="8">
    <location>
        <begin position="131"/>
        <end position="150"/>
    </location>
</feature>
<keyword evidence="2" id="KW-0813">Transport</keyword>
<evidence type="ECO:0000256" key="7">
    <source>
        <dbReference type="ARBA" id="ARBA00023136"/>
    </source>
</evidence>
<dbReference type="CDD" id="cd06579">
    <property type="entry name" value="TM_PBP1_transp_AraH_like"/>
    <property type="match status" value="1"/>
</dbReference>
<evidence type="ECO:0000256" key="1">
    <source>
        <dbReference type="ARBA" id="ARBA00004651"/>
    </source>
</evidence>
<keyword evidence="10" id="KW-1185">Reference proteome</keyword>
<proteinExistence type="predicted"/>
<feature type="transmembrane region" description="Helical" evidence="8">
    <location>
        <begin position="170"/>
        <end position="193"/>
    </location>
</feature>
<feature type="transmembrane region" description="Helical" evidence="8">
    <location>
        <begin position="250"/>
        <end position="273"/>
    </location>
</feature>
<dbReference type="Proteomes" id="UP001595704">
    <property type="component" value="Unassembled WGS sequence"/>
</dbReference>
<protein>
    <submittedName>
        <fullName evidence="9">ABC transporter permease</fullName>
    </submittedName>
</protein>
<dbReference type="InterPro" id="IPR001851">
    <property type="entry name" value="ABC_transp_permease"/>
</dbReference>
<comment type="subcellular location">
    <subcellularLocation>
        <location evidence="1">Cell membrane</location>
        <topology evidence="1">Multi-pass membrane protein</topology>
    </subcellularLocation>
</comment>
<evidence type="ECO:0000256" key="3">
    <source>
        <dbReference type="ARBA" id="ARBA00022475"/>
    </source>
</evidence>
<keyword evidence="3" id="KW-1003">Cell membrane</keyword>
<dbReference type="PANTHER" id="PTHR32196:SF21">
    <property type="entry name" value="ABC TRANSPORTER PERMEASE PROTEIN YPHD-RELATED"/>
    <property type="match status" value="1"/>
</dbReference>
<keyword evidence="4" id="KW-0997">Cell inner membrane</keyword>
<organism evidence="9 10">
    <name type="scientific">Camelimonas fluminis</name>
    <dbReference type="NCBI Taxonomy" id="1576911"/>
    <lineage>
        <taxon>Bacteria</taxon>
        <taxon>Pseudomonadati</taxon>
        <taxon>Pseudomonadota</taxon>
        <taxon>Alphaproteobacteria</taxon>
        <taxon>Hyphomicrobiales</taxon>
        <taxon>Chelatococcaceae</taxon>
        <taxon>Camelimonas</taxon>
    </lineage>
</organism>
<name>A0ABV7UL52_9HYPH</name>
<evidence type="ECO:0000313" key="10">
    <source>
        <dbReference type="Proteomes" id="UP001595704"/>
    </source>
</evidence>
<dbReference type="RefSeq" id="WP_191319254.1">
    <property type="nucleotide sequence ID" value="NZ_BNCG01000007.1"/>
</dbReference>
<evidence type="ECO:0000256" key="2">
    <source>
        <dbReference type="ARBA" id="ARBA00022448"/>
    </source>
</evidence>
<dbReference type="EMBL" id="JBHRYC010000093">
    <property type="protein sequence ID" value="MFC3639439.1"/>
    <property type="molecule type" value="Genomic_DNA"/>
</dbReference>
<dbReference type="Pfam" id="PF02653">
    <property type="entry name" value="BPD_transp_2"/>
    <property type="match status" value="1"/>
</dbReference>
<feature type="transmembrane region" description="Helical" evidence="8">
    <location>
        <begin position="79"/>
        <end position="98"/>
    </location>
</feature>
<evidence type="ECO:0000256" key="6">
    <source>
        <dbReference type="ARBA" id="ARBA00022989"/>
    </source>
</evidence>
<dbReference type="PANTHER" id="PTHR32196">
    <property type="entry name" value="ABC TRANSPORTER PERMEASE PROTEIN YPHD-RELATED-RELATED"/>
    <property type="match status" value="1"/>
</dbReference>
<feature type="transmembrane region" description="Helical" evidence="8">
    <location>
        <begin position="223"/>
        <end position="244"/>
    </location>
</feature>
<evidence type="ECO:0000256" key="5">
    <source>
        <dbReference type="ARBA" id="ARBA00022692"/>
    </source>
</evidence>
<gene>
    <name evidence="9" type="ORF">ACFONL_19045</name>
</gene>
<sequence length="336" mass="34821">MTQADIAVGRRQSAGSRRKLQSQELAILAIAALLALIFAVTLPGFATINNMLTLARSVSVLGVLSLAMALVVIGRGLDLSLIASMAAGAAAVMALLGAGYAFPVAVLAGLAVAMAIGLANGWIIAFIEVPALFTTLAMSLLVFGVARFAFKTVLVYPPTDAHAFLFLGQGKLFGVPMPIIVFAVTAAAMHLFLSRTTPGRFTYARGDNPEAARLTGVDVRRDIIISYMLAAGLSLLAGLVSASATASMNLQIITGTMIFDVVLVVVLGGVSLVGGRGSVLSVLAGALLIGVLLNGLTIMNVNNQMQDVVRGLVLLGAIILDNRLHPRDEETARQGD</sequence>
<keyword evidence="6 8" id="KW-1133">Transmembrane helix</keyword>
<keyword evidence="5 8" id="KW-0812">Transmembrane</keyword>
<evidence type="ECO:0000256" key="8">
    <source>
        <dbReference type="SAM" id="Phobius"/>
    </source>
</evidence>
<evidence type="ECO:0000256" key="4">
    <source>
        <dbReference type="ARBA" id="ARBA00022519"/>
    </source>
</evidence>
<evidence type="ECO:0000313" key="9">
    <source>
        <dbReference type="EMBL" id="MFC3639439.1"/>
    </source>
</evidence>
<comment type="caution">
    <text evidence="9">The sequence shown here is derived from an EMBL/GenBank/DDBJ whole genome shotgun (WGS) entry which is preliminary data.</text>
</comment>
<reference evidence="10" key="1">
    <citation type="journal article" date="2019" name="Int. J. Syst. Evol. Microbiol.">
        <title>The Global Catalogue of Microorganisms (GCM) 10K type strain sequencing project: providing services to taxonomists for standard genome sequencing and annotation.</title>
        <authorList>
            <consortium name="The Broad Institute Genomics Platform"/>
            <consortium name="The Broad Institute Genome Sequencing Center for Infectious Disease"/>
            <person name="Wu L."/>
            <person name="Ma J."/>
        </authorList>
    </citation>
    <scope>NUCLEOTIDE SEQUENCE [LARGE SCALE GENOMIC DNA]</scope>
    <source>
        <strain evidence="10">KCTC 42282</strain>
    </source>
</reference>
<keyword evidence="7 8" id="KW-0472">Membrane</keyword>
<accession>A0ABV7UL52</accession>
<feature type="transmembrane region" description="Helical" evidence="8">
    <location>
        <begin position="280"/>
        <end position="302"/>
    </location>
</feature>
<feature type="transmembrane region" description="Helical" evidence="8">
    <location>
        <begin position="25"/>
        <end position="48"/>
    </location>
</feature>
<feature type="transmembrane region" description="Helical" evidence="8">
    <location>
        <begin position="54"/>
        <end position="72"/>
    </location>
</feature>